<feature type="transmembrane region" description="Helical" evidence="1">
    <location>
        <begin position="117"/>
        <end position="136"/>
    </location>
</feature>
<accession>A0ABR3ISP9</accession>
<evidence type="ECO:0000313" key="4">
    <source>
        <dbReference type="Proteomes" id="UP001556367"/>
    </source>
</evidence>
<gene>
    <name evidence="3" type="ORF">HGRIS_012547</name>
</gene>
<dbReference type="InterPro" id="IPR045340">
    <property type="entry name" value="DUF6533"/>
</dbReference>
<protein>
    <recommendedName>
        <fullName evidence="2">DUF6533 domain-containing protein</fullName>
    </recommendedName>
</protein>
<feature type="transmembrane region" description="Helical" evidence="1">
    <location>
        <begin position="191"/>
        <end position="209"/>
    </location>
</feature>
<keyword evidence="1" id="KW-0472">Membrane</keyword>
<proteinExistence type="predicted"/>
<dbReference type="EMBL" id="JASNQZ010000015">
    <property type="protein sequence ID" value="KAL0946303.1"/>
    <property type="molecule type" value="Genomic_DNA"/>
</dbReference>
<evidence type="ECO:0000259" key="2">
    <source>
        <dbReference type="Pfam" id="PF20151"/>
    </source>
</evidence>
<feature type="transmembrane region" description="Helical" evidence="1">
    <location>
        <begin position="148"/>
        <end position="170"/>
    </location>
</feature>
<evidence type="ECO:0000313" key="3">
    <source>
        <dbReference type="EMBL" id="KAL0946303.1"/>
    </source>
</evidence>
<evidence type="ECO:0000256" key="1">
    <source>
        <dbReference type="SAM" id="Phobius"/>
    </source>
</evidence>
<keyword evidence="4" id="KW-1185">Reference proteome</keyword>
<keyword evidence="1" id="KW-0812">Transmembrane</keyword>
<comment type="caution">
    <text evidence="3">The sequence shown here is derived from an EMBL/GenBank/DDBJ whole genome shotgun (WGS) entry which is preliminary data.</text>
</comment>
<dbReference type="Proteomes" id="UP001556367">
    <property type="component" value="Unassembled WGS sequence"/>
</dbReference>
<name>A0ABR3ISP9_9AGAR</name>
<organism evidence="3 4">
    <name type="scientific">Hohenbuehelia grisea</name>
    <dbReference type="NCBI Taxonomy" id="104357"/>
    <lineage>
        <taxon>Eukaryota</taxon>
        <taxon>Fungi</taxon>
        <taxon>Dikarya</taxon>
        <taxon>Basidiomycota</taxon>
        <taxon>Agaricomycotina</taxon>
        <taxon>Agaricomycetes</taxon>
        <taxon>Agaricomycetidae</taxon>
        <taxon>Agaricales</taxon>
        <taxon>Pleurotineae</taxon>
        <taxon>Pleurotaceae</taxon>
        <taxon>Hohenbuehelia</taxon>
    </lineage>
</organism>
<feature type="domain" description="DUF6533" evidence="2">
    <location>
        <begin position="6"/>
        <end position="49"/>
    </location>
</feature>
<keyword evidence="1" id="KW-1133">Transmembrane helix</keyword>
<sequence length="314" mass="35770">MRTHSSLIALTLLAFEYITTLDREVAVIWRRAQPKYRNIYLFSRYFGLIAQSVNAILTINFDSNYRLWRLGCVAWHSYQTSVFQILLILVENIQANQVCALYQLSNLVRVPLNTYRGLTLIFSTYAMVATIRSLQYDRACLVSDVPVHTVWFGISAILSQVIFSTLMLFAKLLRDHKVWETPFVRTLVRDAGVTLVCTVAMFILIILHSELLAHVIPPFCITLLSICSCRMIMNLQEAPKEHSAASSRGLALTTFIEEFSIFALEEDQDYADHGDQDLALDFDEATNSTRTVELQPDILATFVIHFPYPSSLDL</sequence>
<feature type="transmembrane region" description="Helical" evidence="1">
    <location>
        <begin position="39"/>
        <end position="59"/>
    </location>
</feature>
<reference evidence="4" key="1">
    <citation type="submission" date="2024-06" db="EMBL/GenBank/DDBJ databases">
        <title>Multi-omics analyses provide insights into the biosynthesis of the anticancer antibiotic pleurotin in Hohenbuehelia grisea.</title>
        <authorList>
            <person name="Weaver J.A."/>
            <person name="Alberti F."/>
        </authorList>
    </citation>
    <scope>NUCLEOTIDE SEQUENCE [LARGE SCALE GENOMIC DNA]</scope>
    <source>
        <strain evidence="4">T-177</strain>
    </source>
</reference>
<dbReference type="Pfam" id="PF20151">
    <property type="entry name" value="DUF6533"/>
    <property type="match status" value="1"/>
</dbReference>